<proteinExistence type="predicted"/>
<evidence type="ECO:0000313" key="3">
    <source>
        <dbReference type="Proteomes" id="UP000078572"/>
    </source>
</evidence>
<dbReference type="Proteomes" id="UP000078572">
    <property type="component" value="Plasmid pRI-1"/>
</dbReference>
<keyword evidence="2" id="KW-0614">Plasmid</keyword>
<geneLocation type="plasmid" evidence="3">
    <name>pri-1</name>
</geneLocation>
<sequence length="158" mass="16701">MGREMSNMNRNLKAADVLVAMAACISTIAANAGVLTDIGAAAYKAAGAPSVTTVIPPGYQVEVGGHDRLMMGSDLCPRVPVPPSTHLWFMGGHPVDGSGCVVIGPNTQEVPVVLYGSDGARTSEVWSVDRQERNGIPVLRLKRANGEYIADAKRTEKR</sequence>
<reference evidence="3" key="1">
    <citation type="submission" date="2016-06" db="EMBL/GenBank/DDBJ databases">
        <authorList>
            <person name="Xu Y."/>
            <person name="Nagy A."/>
            <person name="Yan X."/>
            <person name="Kim S.W."/>
            <person name="Haley B."/>
            <person name="Liu N.T."/>
            <person name="Nou X."/>
        </authorList>
    </citation>
    <scope>NUCLEOTIDE SEQUENCE [LARGE SCALE GENOMIC DNA]</scope>
    <source>
        <strain evidence="3">ATCC 49129</strain>
        <plasmid evidence="3">pri-1</plasmid>
    </source>
</reference>
<gene>
    <name evidence="2" type="ORF">A9Y76_27915</name>
</gene>
<keyword evidence="3" id="KW-1185">Reference proteome</keyword>
<dbReference type="EMBL" id="CP016024">
    <property type="protein sequence ID" value="ANJ76425.1"/>
    <property type="molecule type" value="Genomic_DNA"/>
</dbReference>
<organism evidence="2 3">
    <name type="scientific">Ralstonia insidiosa</name>
    <dbReference type="NCBI Taxonomy" id="190721"/>
    <lineage>
        <taxon>Bacteria</taxon>
        <taxon>Pseudomonadati</taxon>
        <taxon>Pseudomonadota</taxon>
        <taxon>Betaproteobacteria</taxon>
        <taxon>Burkholderiales</taxon>
        <taxon>Burkholderiaceae</taxon>
        <taxon>Ralstonia</taxon>
    </lineage>
</organism>
<protein>
    <submittedName>
        <fullName evidence="2">Uncharacterized protein</fullName>
    </submittedName>
</protein>
<evidence type="ECO:0000256" key="1">
    <source>
        <dbReference type="SAM" id="SignalP"/>
    </source>
</evidence>
<keyword evidence="1" id="KW-0732">Signal</keyword>
<dbReference type="AlphaFoldDB" id="A0A192A7H7"/>
<name>A0A192A7H7_9RALS</name>
<evidence type="ECO:0000313" key="2">
    <source>
        <dbReference type="EMBL" id="ANJ76425.1"/>
    </source>
</evidence>
<feature type="signal peptide" evidence="1">
    <location>
        <begin position="1"/>
        <end position="32"/>
    </location>
</feature>
<accession>A0A192A7H7</accession>
<feature type="chain" id="PRO_5008251095" evidence="1">
    <location>
        <begin position="33"/>
        <end position="158"/>
    </location>
</feature>